<dbReference type="InterPro" id="IPR001356">
    <property type="entry name" value="HD"/>
</dbReference>
<dbReference type="AlphaFoldDB" id="A0A8X8XQ71"/>
<dbReference type="GO" id="GO:0006355">
    <property type="term" value="P:regulation of DNA-templated transcription"/>
    <property type="evidence" value="ECO:0007669"/>
    <property type="project" value="InterPro"/>
</dbReference>
<proteinExistence type="inferred from homology"/>
<dbReference type="PROSITE" id="PS50071">
    <property type="entry name" value="HOMEOBOX_2"/>
    <property type="match status" value="1"/>
</dbReference>
<keyword evidence="7 8" id="KW-0539">Nucleus</keyword>
<comment type="similarity">
    <text evidence="2">Belongs to the TALE/BELL homeobox family.</text>
</comment>
<dbReference type="Pfam" id="PF07526">
    <property type="entry name" value="POX"/>
    <property type="match status" value="1"/>
</dbReference>
<protein>
    <recommendedName>
        <fullName evidence="10">Homeobox domain-containing protein</fullName>
    </recommendedName>
</protein>
<sequence>MLIIYIFSFGLEILEIASSKVMFEISNFFFIFLSRVLCWKSGLINMQTSETVGDHIVNGFVLPSTHTVGDAINKFAGQLTSRVATASDAFCGNIPSANGGAVSFSSFPQTSPFHGDDRFLEAIPLPNASIGSFPYTLIENHQEKVAVPAPLGFPLENMRYSASMNGLNAGGPSLETMLHGYGGLPFPPEVVRRVVGRTSLPLPAQPARSCHSREWPVMEQVGFGSHSHDSSQYSNELSLSLVTSRPSVLHGHFTTPHEQCCSNGVSSYSLPEHTSCSRKNHSLSFKTPQLPPLLSGSRFLEAMQEILSAIACYALENVEDVGVNVSFSSIGSSNGIEVDHTFVFQKQETSLEPKKKHLLSLLQMVDDQYSQCLDEIHTVTSAFHAVTELEPNLHACFALPTISFMYKNLRERISSHILAIGAHLEEGETRENKSFQACFIQKEWALQQLSKRNHQLLRPQRGLPETSVSVLRAWMFQNFLHPYPKDSEKHLLALKSGLTRNQVSNWFINARVRLWKPMIEEMCAEINRRKARKDDEEMEGNHRNQMRFETRRFTRD</sequence>
<gene>
    <name evidence="11" type="ORF">SASPL_119244</name>
</gene>
<evidence type="ECO:0000256" key="3">
    <source>
        <dbReference type="ARBA" id="ARBA00023015"/>
    </source>
</evidence>
<evidence type="ECO:0000256" key="9">
    <source>
        <dbReference type="SAM" id="MobiDB-lite"/>
    </source>
</evidence>
<dbReference type="Pfam" id="PF05920">
    <property type="entry name" value="Homeobox_KN"/>
    <property type="match status" value="1"/>
</dbReference>
<feature type="region of interest" description="Disordered" evidence="9">
    <location>
        <begin position="535"/>
        <end position="556"/>
    </location>
</feature>
<accession>A0A8X8XQ71</accession>
<dbReference type="OrthoDB" id="10056939at2759"/>
<keyword evidence="3" id="KW-0805">Transcription regulation</keyword>
<keyword evidence="6" id="KW-0804">Transcription</keyword>
<keyword evidence="4 8" id="KW-0238">DNA-binding</keyword>
<dbReference type="InterPro" id="IPR008422">
    <property type="entry name" value="KN_HD"/>
</dbReference>
<dbReference type="CDD" id="cd00086">
    <property type="entry name" value="homeodomain"/>
    <property type="match status" value="1"/>
</dbReference>
<evidence type="ECO:0000256" key="7">
    <source>
        <dbReference type="ARBA" id="ARBA00023242"/>
    </source>
</evidence>
<dbReference type="PANTHER" id="PTHR11850">
    <property type="entry name" value="HOMEOBOX PROTEIN TRANSCRIPTION FACTORS"/>
    <property type="match status" value="1"/>
</dbReference>
<evidence type="ECO:0000256" key="8">
    <source>
        <dbReference type="PROSITE-ProRule" id="PRU00108"/>
    </source>
</evidence>
<dbReference type="EMBL" id="PNBA02000007">
    <property type="protein sequence ID" value="KAG6417094.1"/>
    <property type="molecule type" value="Genomic_DNA"/>
</dbReference>
<reference evidence="11" key="1">
    <citation type="submission" date="2018-01" db="EMBL/GenBank/DDBJ databases">
        <authorList>
            <person name="Mao J.F."/>
        </authorList>
    </citation>
    <scope>NUCLEOTIDE SEQUENCE</scope>
    <source>
        <strain evidence="11">Huo1</strain>
        <tissue evidence="11">Leaf</tissue>
    </source>
</reference>
<keyword evidence="12" id="KW-1185">Reference proteome</keyword>
<dbReference type="SMART" id="SM00389">
    <property type="entry name" value="HOX"/>
    <property type="match status" value="1"/>
</dbReference>
<evidence type="ECO:0000256" key="1">
    <source>
        <dbReference type="ARBA" id="ARBA00004123"/>
    </source>
</evidence>
<evidence type="ECO:0000256" key="6">
    <source>
        <dbReference type="ARBA" id="ARBA00023163"/>
    </source>
</evidence>
<evidence type="ECO:0000256" key="2">
    <source>
        <dbReference type="ARBA" id="ARBA00006454"/>
    </source>
</evidence>
<keyword evidence="5 8" id="KW-0371">Homeobox</keyword>
<dbReference type="InterPro" id="IPR006563">
    <property type="entry name" value="POX_dom"/>
</dbReference>
<feature type="DNA-binding region" description="Homeobox" evidence="8">
    <location>
        <begin position="456"/>
        <end position="518"/>
    </location>
</feature>
<evidence type="ECO:0000256" key="5">
    <source>
        <dbReference type="ARBA" id="ARBA00023155"/>
    </source>
</evidence>
<dbReference type="SMART" id="SM00574">
    <property type="entry name" value="POX"/>
    <property type="match status" value="1"/>
</dbReference>
<comment type="caution">
    <text evidence="11">The sequence shown here is derived from an EMBL/GenBank/DDBJ whole genome shotgun (WGS) entry which is preliminary data.</text>
</comment>
<dbReference type="InterPro" id="IPR050224">
    <property type="entry name" value="TALE_homeobox"/>
</dbReference>
<name>A0A8X8XQ71_SALSN</name>
<dbReference type="GO" id="GO:0005634">
    <property type="term" value="C:nucleus"/>
    <property type="evidence" value="ECO:0007669"/>
    <property type="project" value="UniProtKB-SubCell"/>
</dbReference>
<dbReference type="GO" id="GO:0003677">
    <property type="term" value="F:DNA binding"/>
    <property type="evidence" value="ECO:0007669"/>
    <property type="project" value="UniProtKB-UniRule"/>
</dbReference>
<evidence type="ECO:0000313" key="12">
    <source>
        <dbReference type="Proteomes" id="UP000298416"/>
    </source>
</evidence>
<evidence type="ECO:0000256" key="4">
    <source>
        <dbReference type="ARBA" id="ARBA00023125"/>
    </source>
</evidence>
<reference evidence="11" key="2">
    <citation type="submission" date="2020-08" db="EMBL/GenBank/DDBJ databases">
        <title>Plant Genome Project.</title>
        <authorList>
            <person name="Zhang R.-G."/>
        </authorList>
    </citation>
    <scope>NUCLEOTIDE SEQUENCE</scope>
    <source>
        <strain evidence="11">Huo1</strain>
        <tissue evidence="11">Leaf</tissue>
    </source>
</reference>
<organism evidence="11">
    <name type="scientific">Salvia splendens</name>
    <name type="common">Scarlet sage</name>
    <dbReference type="NCBI Taxonomy" id="180675"/>
    <lineage>
        <taxon>Eukaryota</taxon>
        <taxon>Viridiplantae</taxon>
        <taxon>Streptophyta</taxon>
        <taxon>Embryophyta</taxon>
        <taxon>Tracheophyta</taxon>
        <taxon>Spermatophyta</taxon>
        <taxon>Magnoliopsida</taxon>
        <taxon>eudicotyledons</taxon>
        <taxon>Gunneridae</taxon>
        <taxon>Pentapetalae</taxon>
        <taxon>asterids</taxon>
        <taxon>lamiids</taxon>
        <taxon>Lamiales</taxon>
        <taxon>Lamiaceae</taxon>
        <taxon>Nepetoideae</taxon>
        <taxon>Mentheae</taxon>
        <taxon>Salviinae</taxon>
        <taxon>Salvia</taxon>
        <taxon>Salvia subgen. Calosphace</taxon>
        <taxon>core Calosphace</taxon>
    </lineage>
</organism>
<dbReference type="Proteomes" id="UP000298416">
    <property type="component" value="Unassembled WGS sequence"/>
</dbReference>
<evidence type="ECO:0000313" key="11">
    <source>
        <dbReference type="EMBL" id="KAG6417094.1"/>
    </source>
</evidence>
<feature type="domain" description="Homeobox" evidence="10">
    <location>
        <begin position="454"/>
        <end position="517"/>
    </location>
</feature>
<comment type="subcellular location">
    <subcellularLocation>
        <location evidence="1 8">Nucleus</location>
    </subcellularLocation>
</comment>
<evidence type="ECO:0000259" key="10">
    <source>
        <dbReference type="PROSITE" id="PS50071"/>
    </source>
</evidence>